<organism evidence="7 8">
    <name type="scientific">Bacillus tequilensis</name>
    <dbReference type="NCBI Taxonomy" id="227866"/>
    <lineage>
        <taxon>Bacteria</taxon>
        <taxon>Bacillati</taxon>
        <taxon>Bacillota</taxon>
        <taxon>Bacilli</taxon>
        <taxon>Bacillales</taxon>
        <taxon>Bacillaceae</taxon>
        <taxon>Bacillus</taxon>
    </lineage>
</organism>
<dbReference type="InterPro" id="IPR019108">
    <property type="entry name" value="Caa3_assmbl_CtaG-rel"/>
</dbReference>
<evidence type="ECO:0000256" key="4">
    <source>
        <dbReference type="ARBA" id="ARBA00022989"/>
    </source>
</evidence>
<comment type="subcellular location">
    <subcellularLocation>
        <location evidence="1">Cell membrane</location>
        <topology evidence="1">Multi-pass membrane protein</topology>
    </subcellularLocation>
</comment>
<keyword evidence="5 6" id="KW-0472">Membrane</keyword>
<keyword evidence="3 6" id="KW-0812">Transmembrane</keyword>
<evidence type="ECO:0000256" key="6">
    <source>
        <dbReference type="SAM" id="Phobius"/>
    </source>
</evidence>
<dbReference type="Proteomes" id="UP000501914">
    <property type="component" value="Chromosome"/>
</dbReference>
<dbReference type="EMBL" id="CP048852">
    <property type="protein sequence ID" value="QIW79709.1"/>
    <property type="molecule type" value="Genomic_DNA"/>
</dbReference>
<sequence length="298" mass="34126">MNQLDVFGFRAMWSPYLFCILLGITALYLYFYRRMSSKPNRITGKEMVCFLSAMLFLYAAEGSPVDLLGHIMFSAHMVQMAVLYLVVPPLLIAGIPAWLWEKIIFRPVVKPFFSFFTTPLIALVLFNGIFSLYHVPLIFDTVKTDPFYHTVITWFIFVLAFLMWWPLVHKVERLRQLSGLMKLGYIMADGMLLTPACALIMFSGAPLYATYTDPSAWAEAMRLCVPADMMGQVPLTGPEILNTLPLLEDQQLGAVMMKIIQEIVYGTFLAIIFFQWVKKEREKDGQEEPPPYIQQTIS</sequence>
<evidence type="ECO:0000256" key="5">
    <source>
        <dbReference type="ARBA" id="ARBA00023136"/>
    </source>
</evidence>
<evidence type="ECO:0000313" key="8">
    <source>
        <dbReference type="Proteomes" id="UP000501914"/>
    </source>
</evidence>
<dbReference type="GO" id="GO:0005886">
    <property type="term" value="C:plasma membrane"/>
    <property type="evidence" value="ECO:0007669"/>
    <property type="project" value="UniProtKB-SubCell"/>
</dbReference>
<dbReference type="RefSeq" id="WP_167872291.1">
    <property type="nucleotide sequence ID" value="NZ_CP048852.1"/>
</dbReference>
<dbReference type="AlphaFoldDB" id="A0A6H0WIC1"/>
<feature type="transmembrane region" description="Helical" evidence="6">
    <location>
        <begin position="186"/>
        <end position="209"/>
    </location>
</feature>
<dbReference type="NCBIfam" id="TIGR02737">
    <property type="entry name" value="caa3_CtaG"/>
    <property type="match status" value="1"/>
</dbReference>
<dbReference type="KEGG" id="bteq:G4P54_07820"/>
<feature type="transmembrane region" description="Helical" evidence="6">
    <location>
        <begin position="12"/>
        <end position="31"/>
    </location>
</feature>
<protein>
    <submittedName>
        <fullName evidence="7">Cytochrome c oxidase assembly factor CtaG</fullName>
    </submittedName>
</protein>
<keyword evidence="8" id="KW-1185">Reference proteome</keyword>
<feature type="transmembrane region" description="Helical" evidence="6">
    <location>
        <begin position="80"/>
        <end position="100"/>
    </location>
</feature>
<reference evidence="7 8" key="1">
    <citation type="submission" date="2020-02" db="EMBL/GenBank/DDBJ databases">
        <title>Genome sequencing, annotation and comparative genomic analysis of Bacillus tequilensis EA-CB0015, an effective biological control agent against Pseudocercospora fijiensis in banana plants.</title>
        <authorList>
            <person name="Cuellar-Gaviria T.Z."/>
            <person name="Ju K.-S."/>
            <person name="Villegas-Escobar V."/>
        </authorList>
    </citation>
    <scope>NUCLEOTIDE SEQUENCE [LARGE SCALE GENOMIC DNA]</scope>
    <source>
        <strain evidence="7 8">EA-CB0015</strain>
    </source>
</reference>
<proteinExistence type="predicted"/>
<evidence type="ECO:0000256" key="2">
    <source>
        <dbReference type="ARBA" id="ARBA00022475"/>
    </source>
</evidence>
<gene>
    <name evidence="7" type="primary">ctaG</name>
    <name evidence="7" type="ORF">G4P54_07820</name>
</gene>
<feature type="transmembrane region" description="Helical" evidence="6">
    <location>
        <begin position="259"/>
        <end position="277"/>
    </location>
</feature>
<evidence type="ECO:0000313" key="7">
    <source>
        <dbReference type="EMBL" id="QIW79709.1"/>
    </source>
</evidence>
<keyword evidence="2" id="KW-1003">Cell membrane</keyword>
<feature type="transmembrane region" description="Helical" evidence="6">
    <location>
        <begin position="147"/>
        <end position="165"/>
    </location>
</feature>
<dbReference type="InterPro" id="IPR014108">
    <property type="entry name" value="Caa3-assmbl_CtaG"/>
</dbReference>
<accession>A0A6H0WIC1</accession>
<feature type="transmembrane region" description="Helical" evidence="6">
    <location>
        <begin position="112"/>
        <end position="135"/>
    </location>
</feature>
<name>A0A6H0WIC1_9BACI</name>
<evidence type="ECO:0000256" key="1">
    <source>
        <dbReference type="ARBA" id="ARBA00004651"/>
    </source>
</evidence>
<evidence type="ECO:0000256" key="3">
    <source>
        <dbReference type="ARBA" id="ARBA00022692"/>
    </source>
</evidence>
<dbReference type="Pfam" id="PF09678">
    <property type="entry name" value="Caa3_CtaG"/>
    <property type="match status" value="1"/>
</dbReference>
<keyword evidence="4 6" id="KW-1133">Transmembrane helix</keyword>